<dbReference type="UniPathway" id="UPA00124"/>
<dbReference type="InterPro" id="IPR005913">
    <property type="entry name" value="dTDP_dehydrorham_reduct"/>
</dbReference>
<gene>
    <name evidence="4" type="ORF">A2660_00305</name>
</gene>
<evidence type="ECO:0000256" key="2">
    <source>
        <dbReference type="RuleBase" id="RU364082"/>
    </source>
</evidence>
<comment type="similarity">
    <text evidence="1 2">Belongs to the dTDP-4-dehydrorhamnose reductase family.</text>
</comment>
<organism evidence="4 5">
    <name type="scientific">Candidatus Doudnabacteria bacterium RIFCSPHIGHO2_01_FULL_45_18</name>
    <dbReference type="NCBI Taxonomy" id="1817823"/>
    <lineage>
        <taxon>Bacteria</taxon>
        <taxon>Candidatus Doudnaibacteriota</taxon>
    </lineage>
</organism>
<dbReference type="NCBIfam" id="TIGR01214">
    <property type="entry name" value="rmlD"/>
    <property type="match status" value="1"/>
</dbReference>
<dbReference type="PANTHER" id="PTHR10491:SF4">
    <property type="entry name" value="METHIONINE ADENOSYLTRANSFERASE 2 SUBUNIT BETA"/>
    <property type="match status" value="1"/>
</dbReference>
<reference evidence="4 5" key="1">
    <citation type="journal article" date="2016" name="Nat. Commun.">
        <title>Thousands of microbial genomes shed light on interconnected biogeochemical processes in an aquifer system.</title>
        <authorList>
            <person name="Anantharaman K."/>
            <person name="Brown C.T."/>
            <person name="Hug L.A."/>
            <person name="Sharon I."/>
            <person name="Castelle C.J."/>
            <person name="Probst A.J."/>
            <person name="Thomas B.C."/>
            <person name="Singh A."/>
            <person name="Wilkins M.J."/>
            <person name="Karaoz U."/>
            <person name="Brodie E.L."/>
            <person name="Williams K.H."/>
            <person name="Hubbard S.S."/>
            <person name="Banfield J.F."/>
        </authorList>
    </citation>
    <scope>NUCLEOTIDE SEQUENCE [LARGE SCALE GENOMIC DNA]</scope>
</reference>
<evidence type="ECO:0000313" key="5">
    <source>
        <dbReference type="Proteomes" id="UP000176233"/>
    </source>
</evidence>
<feature type="domain" description="RmlD-like substrate binding" evidence="3">
    <location>
        <begin position="1"/>
        <end position="275"/>
    </location>
</feature>
<dbReference type="Gene3D" id="3.40.50.720">
    <property type="entry name" value="NAD(P)-binding Rossmann-like Domain"/>
    <property type="match status" value="1"/>
</dbReference>
<dbReference type="GO" id="GO:0008831">
    <property type="term" value="F:dTDP-4-dehydrorhamnose reductase activity"/>
    <property type="evidence" value="ECO:0007669"/>
    <property type="project" value="UniProtKB-EC"/>
</dbReference>
<accession>A0A1F5NR34</accession>
<dbReference type="Proteomes" id="UP000176233">
    <property type="component" value="Unassembled WGS sequence"/>
</dbReference>
<dbReference type="PANTHER" id="PTHR10491">
    <property type="entry name" value="DTDP-4-DEHYDRORHAMNOSE REDUCTASE"/>
    <property type="match status" value="1"/>
</dbReference>
<dbReference type="GO" id="GO:0005829">
    <property type="term" value="C:cytosol"/>
    <property type="evidence" value="ECO:0007669"/>
    <property type="project" value="TreeGrafter"/>
</dbReference>
<dbReference type="EC" id="1.1.1.133" evidence="2"/>
<keyword evidence="2" id="KW-0521">NADP</keyword>
<name>A0A1F5NR34_9BACT</name>
<comment type="caution">
    <text evidence="4">The sequence shown here is derived from an EMBL/GenBank/DDBJ whole genome shotgun (WGS) entry which is preliminary data.</text>
</comment>
<dbReference type="GO" id="GO:0019305">
    <property type="term" value="P:dTDP-rhamnose biosynthetic process"/>
    <property type="evidence" value="ECO:0007669"/>
    <property type="project" value="UniProtKB-UniPathway"/>
</dbReference>
<evidence type="ECO:0000313" key="4">
    <source>
        <dbReference type="EMBL" id="OGE80078.1"/>
    </source>
</evidence>
<keyword evidence="2" id="KW-0560">Oxidoreductase</keyword>
<proteinExistence type="inferred from homology"/>
<dbReference type="AlphaFoldDB" id="A0A1F5NR34"/>
<sequence length="276" mass="31021">MKVLILGAKGSLGQTFTDLYQDQDVTAWDHDELDITQAAAVIEKITALKPDLIINCAAYNSVDKAEEERSKAKLINGTAVGFIAKAASKIGATVVQFSTAYVYSGDSVSGYEESDPPSPRSEYAESKLLGENELSKNLKQYYIVRTTWLYGKISFTGKQNFVQMMIQMAESHQDIDGIEDEFGNPTYAVDLAKATRELVEQKADFGIYHLVNEGTASWYDWAKEIFNVKHILKAKLNPISRDRFIRPAARPKYGILKNTKFIKLRPWQEALKEYLA</sequence>
<dbReference type="Gene3D" id="3.90.25.10">
    <property type="entry name" value="UDP-galactose 4-epimerase, domain 1"/>
    <property type="match status" value="1"/>
</dbReference>
<dbReference type="Pfam" id="PF04321">
    <property type="entry name" value="RmlD_sub_bind"/>
    <property type="match status" value="1"/>
</dbReference>
<comment type="function">
    <text evidence="2">Catalyzes the reduction of dTDP-6-deoxy-L-lyxo-4-hexulose to yield dTDP-L-rhamnose.</text>
</comment>
<dbReference type="InterPro" id="IPR029903">
    <property type="entry name" value="RmlD-like-bd"/>
</dbReference>
<dbReference type="InterPro" id="IPR036291">
    <property type="entry name" value="NAD(P)-bd_dom_sf"/>
</dbReference>
<evidence type="ECO:0000259" key="3">
    <source>
        <dbReference type="Pfam" id="PF04321"/>
    </source>
</evidence>
<protein>
    <recommendedName>
        <fullName evidence="2">dTDP-4-dehydrorhamnose reductase</fullName>
        <ecNumber evidence="2">1.1.1.133</ecNumber>
    </recommendedName>
</protein>
<comment type="pathway">
    <text evidence="2">Carbohydrate biosynthesis; dTDP-L-rhamnose biosynthesis.</text>
</comment>
<dbReference type="EMBL" id="MFEJ01000022">
    <property type="protein sequence ID" value="OGE80078.1"/>
    <property type="molecule type" value="Genomic_DNA"/>
</dbReference>
<dbReference type="CDD" id="cd05254">
    <property type="entry name" value="dTDP_HR_like_SDR_e"/>
    <property type="match status" value="1"/>
</dbReference>
<dbReference type="SUPFAM" id="SSF51735">
    <property type="entry name" value="NAD(P)-binding Rossmann-fold domains"/>
    <property type="match status" value="1"/>
</dbReference>
<evidence type="ECO:0000256" key="1">
    <source>
        <dbReference type="ARBA" id="ARBA00010944"/>
    </source>
</evidence>